<evidence type="ECO:0000256" key="4">
    <source>
        <dbReference type="ARBA" id="ARBA00022692"/>
    </source>
</evidence>
<proteinExistence type="inferred from homology"/>
<comment type="subcellular location">
    <subcellularLocation>
        <location evidence="1">Mitochondrion inner membrane</location>
        <topology evidence="1">Multi-pass membrane protein</topology>
    </subcellularLocation>
</comment>
<keyword evidence="7" id="KW-1133">Transmembrane helix</keyword>
<keyword evidence="8" id="KW-0496">Mitochondrion</keyword>
<keyword evidence="13" id="KW-1185">Reference proteome</keyword>
<evidence type="ECO:0000256" key="1">
    <source>
        <dbReference type="ARBA" id="ARBA00004448"/>
    </source>
</evidence>
<dbReference type="FunFam" id="1.50.40.10:FF:000064">
    <property type="entry name" value="Mitochondrial tricarboxylate transporter (Ctp)"/>
    <property type="match status" value="1"/>
</dbReference>
<gene>
    <name evidence="12" type="ORF">NEOLI_001397</name>
</gene>
<dbReference type="GO" id="GO:0006843">
    <property type="term" value="P:mitochondrial citrate transmembrane transport"/>
    <property type="evidence" value="ECO:0007669"/>
    <property type="project" value="TreeGrafter"/>
</dbReference>
<sequence length="286" mass="31206">MGLGYSFTAGVAGGLVECAFNYPFIFAQARLQLDNLDRKQGKGAKLPPFGREWYVGCSTVMVGNALKAGIRFVSFDKFKKLLSDADGKITGPRTALAGLGAGIMESTLAVTPFESIKTSLIDDRKRPQPKYKGFVHGTRMIVAERGIRGIYQGLTPTMMRQAANSAIRFWSYSSIKHGAEAHLNPGEKLGTISTFGIGAMAGLITVSTTMPLDVLKTRMQSIQAKKLYKSTFDCAYKISTQEGILAFWAGTTPRLGRLVLSGGIVFTVYEKMMDLFEAFDPQARKK</sequence>
<dbReference type="EMBL" id="LXFE01003781">
    <property type="protein sequence ID" value="OLL22174.1"/>
    <property type="molecule type" value="Genomic_DNA"/>
</dbReference>
<comment type="similarity">
    <text evidence="2 11">Belongs to the mitochondrial carrier (TC 2.A.29) family.</text>
</comment>
<evidence type="ECO:0000313" key="12">
    <source>
        <dbReference type="EMBL" id="OLL22174.1"/>
    </source>
</evidence>
<evidence type="ECO:0000256" key="5">
    <source>
        <dbReference type="ARBA" id="ARBA00022737"/>
    </source>
</evidence>
<evidence type="ECO:0000256" key="3">
    <source>
        <dbReference type="ARBA" id="ARBA00022448"/>
    </source>
</evidence>
<dbReference type="OMA" id="AWYAGCT"/>
<keyword evidence="4 10" id="KW-0812">Transmembrane</keyword>
<keyword evidence="5" id="KW-0677">Repeat</keyword>
<evidence type="ECO:0000256" key="6">
    <source>
        <dbReference type="ARBA" id="ARBA00022792"/>
    </source>
</evidence>
<dbReference type="PANTHER" id="PTHR45788:SF4">
    <property type="entry name" value="TRICARBOXYLATE TRANSPORT PROTEIN, MITOCHONDRIAL"/>
    <property type="match status" value="1"/>
</dbReference>
<dbReference type="InterPro" id="IPR018108">
    <property type="entry name" value="MCP_transmembrane"/>
</dbReference>
<dbReference type="GO" id="GO:0071913">
    <property type="term" value="F:citrate secondary active transmembrane transporter activity"/>
    <property type="evidence" value="ECO:0007669"/>
    <property type="project" value="TreeGrafter"/>
</dbReference>
<feature type="repeat" description="Solcar" evidence="10">
    <location>
        <begin position="89"/>
        <end position="178"/>
    </location>
</feature>
<keyword evidence="3 11" id="KW-0813">Transport</keyword>
<dbReference type="SUPFAM" id="SSF103506">
    <property type="entry name" value="Mitochondrial carrier"/>
    <property type="match status" value="1"/>
</dbReference>
<dbReference type="PANTHER" id="PTHR45788">
    <property type="entry name" value="SUCCINATE/FUMARATE MITOCHONDRIAL TRANSPORTER-RELATED"/>
    <property type="match status" value="1"/>
</dbReference>
<protein>
    <submittedName>
        <fullName evidence="12">Putative mitochondrial carrier</fullName>
    </submittedName>
</protein>
<accession>A0A1U7LHQ0</accession>
<dbReference type="InterPro" id="IPR023395">
    <property type="entry name" value="MCP_dom_sf"/>
</dbReference>
<keyword evidence="9 10" id="KW-0472">Membrane</keyword>
<organism evidence="12 13">
    <name type="scientific">Neolecta irregularis (strain DAH-3)</name>
    <dbReference type="NCBI Taxonomy" id="1198029"/>
    <lineage>
        <taxon>Eukaryota</taxon>
        <taxon>Fungi</taxon>
        <taxon>Dikarya</taxon>
        <taxon>Ascomycota</taxon>
        <taxon>Taphrinomycotina</taxon>
        <taxon>Neolectales</taxon>
        <taxon>Neolectaceae</taxon>
        <taxon>Neolecta</taxon>
    </lineage>
</organism>
<evidence type="ECO:0000256" key="10">
    <source>
        <dbReference type="PROSITE-ProRule" id="PRU00282"/>
    </source>
</evidence>
<dbReference type="PROSITE" id="PS50920">
    <property type="entry name" value="SOLCAR"/>
    <property type="match status" value="2"/>
</dbReference>
<dbReference type="OrthoDB" id="44467at2759"/>
<reference evidence="12 13" key="1">
    <citation type="submission" date="2016-04" db="EMBL/GenBank/DDBJ databases">
        <title>Evolutionary innovation and constraint leading to complex multicellularity in the Ascomycota.</title>
        <authorList>
            <person name="Cisse O."/>
            <person name="Nguyen A."/>
            <person name="Hewitt D.A."/>
            <person name="Jedd G."/>
            <person name="Stajich J.E."/>
        </authorList>
    </citation>
    <scope>NUCLEOTIDE SEQUENCE [LARGE SCALE GENOMIC DNA]</scope>
    <source>
        <strain evidence="12 13">DAH-3</strain>
    </source>
</reference>
<dbReference type="GO" id="GO:0005743">
    <property type="term" value="C:mitochondrial inner membrane"/>
    <property type="evidence" value="ECO:0007669"/>
    <property type="project" value="UniProtKB-SubCell"/>
</dbReference>
<evidence type="ECO:0000256" key="7">
    <source>
        <dbReference type="ARBA" id="ARBA00022989"/>
    </source>
</evidence>
<dbReference type="AlphaFoldDB" id="A0A1U7LHQ0"/>
<keyword evidence="6" id="KW-0999">Mitochondrion inner membrane</keyword>
<comment type="caution">
    <text evidence="12">The sequence shown here is derived from an EMBL/GenBank/DDBJ whole genome shotgun (WGS) entry which is preliminary data.</text>
</comment>
<evidence type="ECO:0000313" key="13">
    <source>
        <dbReference type="Proteomes" id="UP000186594"/>
    </source>
</evidence>
<dbReference type="Gene3D" id="1.50.40.10">
    <property type="entry name" value="Mitochondrial carrier domain"/>
    <property type="match status" value="1"/>
</dbReference>
<evidence type="ECO:0000256" key="2">
    <source>
        <dbReference type="ARBA" id="ARBA00006375"/>
    </source>
</evidence>
<evidence type="ECO:0000256" key="9">
    <source>
        <dbReference type="ARBA" id="ARBA00023136"/>
    </source>
</evidence>
<dbReference type="Pfam" id="PF00153">
    <property type="entry name" value="Mito_carr"/>
    <property type="match status" value="3"/>
</dbReference>
<feature type="repeat" description="Solcar" evidence="10">
    <location>
        <begin position="189"/>
        <end position="275"/>
    </location>
</feature>
<name>A0A1U7LHQ0_NEOID</name>
<dbReference type="InterPro" id="IPR049563">
    <property type="entry name" value="TXTP-like"/>
</dbReference>
<evidence type="ECO:0000256" key="8">
    <source>
        <dbReference type="ARBA" id="ARBA00023128"/>
    </source>
</evidence>
<dbReference type="Proteomes" id="UP000186594">
    <property type="component" value="Unassembled WGS sequence"/>
</dbReference>
<evidence type="ECO:0000256" key="11">
    <source>
        <dbReference type="RuleBase" id="RU000488"/>
    </source>
</evidence>
<dbReference type="STRING" id="1198029.A0A1U7LHQ0"/>